<sequence>MTRSDRRPDFWLYDKAMPFWIATARDSRHGGFFDRLSATGEPYEDDPKTTLVQARMLFTCAHARLNGGGEDCVAGAETALAFLTDHLRDPSDGGFYRAVGRDGDPAAPGANRVKDAYDHSFVLLGLAALLRLGPSETARTLLDETFDWFHGTLFDPSTGGYHEDDRATQPGEPYPLPRRQNPHMHLFEALLALHEATGEARWLQHARRIAEIFAAHFYDADTGSLREFLDRDLGEAPPPAGRIREPGHQFEWVWLLHRYATLSGDRRFDGHAAALYRFGWNNGTHRGGRLGGGVYDEIDPSGAPISTSMLLWPQTEGIKAHLARAESAGDAEGVARARQLTKLMFKQHIAADRPIWRNQIDPDGKTLQADAPTRLLYHVAMAIVEGQRLGAWEAQ</sequence>
<dbReference type="AlphaFoldDB" id="Q1YIU8"/>
<dbReference type="InterPro" id="IPR008928">
    <property type="entry name" value="6-hairpin_glycosidase_sf"/>
</dbReference>
<dbReference type="InterPro" id="IPR010819">
    <property type="entry name" value="AGE/CE"/>
</dbReference>
<organism evidence="4 5">
    <name type="scientific">Aurantimonas manganoxydans (strain ATCC BAA-1229 / DSM 21871 / SI85-9A1)</name>
    <dbReference type="NCBI Taxonomy" id="287752"/>
    <lineage>
        <taxon>Bacteria</taxon>
        <taxon>Pseudomonadati</taxon>
        <taxon>Pseudomonadota</taxon>
        <taxon>Alphaproteobacteria</taxon>
        <taxon>Hyphomicrobiales</taxon>
        <taxon>Aurantimonadaceae</taxon>
        <taxon>Aurantimonas</taxon>
    </lineage>
</organism>
<reference evidence="4 5" key="1">
    <citation type="journal article" date="2008" name="Appl. Environ. Microbiol.">
        <title>Genomic insights into Mn(II) oxidation by the marine alphaproteobacterium Aurantimonas sp. strain SI85-9A1.</title>
        <authorList>
            <person name="Dick G.J."/>
            <person name="Podell S."/>
            <person name="Johnson H.A."/>
            <person name="Rivera-Espinoza Y."/>
            <person name="Bernier-Latmani R."/>
            <person name="McCarthy J.K."/>
            <person name="Torpey J.W."/>
            <person name="Clement B.G."/>
            <person name="Gaasterland T."/>
            <person name="Tebo B.M."/>
        </authorList>
    </citation>
    <scope>NUCLEOTIDE SEQUENCE [LARGE SCALE GENOMIC DNA]</scope>
    <source>
        <strain evidence="4 5">SI85-9A1</strain>
    </source>
</reference>
<comment type="similarity">
    <text evidence="1">Belongs to the N-acylglucosamine 2-epimerase family.</text>
</comment>
<dbReference type="InterPro" id="IPR012341">
    <property type="entry name" value="6hp_glycosidase-like_sf"/>
</dbReference>
<evidence type="ECO:0000313" key="4">
    <source>
        <dbReference type="EMBL" id="EAS50019.1"/>
    </source>
</evidence>
<evidence type="ECO:0000256" key="3">
    <source>
        <dbReference type="SAM" id="MobiDB-lite"/>
    </source>
</evidence>
<dbReference type="Proteomes" id="UP000000321">
    <property type="component" value="Unassembled WGS sequence"/>
</dbReference>
<dbReference type="RefSeq" id="WP_009209229.1">
    <property type="nucleotide sequence ID" value="NZ_BBWP01000024.1"/>
</dbReference>
<dbReference type="SUPFAM" id="SSF48208">
    <property type="entry name" value="Six-hairpin glycosidases"/>
    <property type="match status" value="1"/>
</dbReference>
<accession>Q1YIU8</accession>
<evidence type="ECO:0000256" key="1">
    <source>
        <dbReference type="ARBA" id="ARBA00008558"/>
    </source>
</evidence>
<dbReference type="OrthoDB" id="9806359at2"/>
<comment type="caution">
    <text evidence="4">The sequence shown here is derived from an EMBL/GenBank/DDBJ whole genome shotgun (WGS) entry which is preliminary data.</text>
</comment>
<evidence type="ECO:0000256" key="2">
    <source>
        <dbReference type="ARBA" id="ARBA00023235"/>
    </source>
</evidence>
<dbReference type="EMBL" id="AAPJ01000003">
    <property type="protein sequence ID" value="EAS50019.1"/>
    <property type="molecule type" value="Genomic_DNA"/>
</dbReference>
<dbReference type="Gene3D" id="1.50.10.10">
    <property type="match status" value="1"/>
</dbReference>
<protein>
    <submittedName>
        <fullName evidence="4">Phosphomannose isomerase family protein</fullName>
    </submittedName>
</protein>
<feature type="region of interest" description="Disordered" evidence="3">
    <location>
        <begin position="159"/>
        <end position="179"/>
    </location>
</feature>
<dbReference type="PANTHER" id="PTHR15108">
    <property type="entry name" value="N-ACYLGLUCOSAMINE-2-EPIMERASE"/>
    <property type="match status" value="1"/>
</dbReference>
<keyword evidence="2 4" id="KW-0413">Isomerase</keyword>
<dbReference type="BioCyc" id="AURANTIMONAS:SI859A1_01372-MONOMER"/>
<gene>
    <name evidence="4" type="ORF">SI859A1_01372</name>
</gene>
<dbReference type="GO" id="GO:0005975">
    <property type="term" value="P:carbohydrate metabolic process"/>
    <property type="evidence" value="ECO:0007669"/>
    <property type="project" value="InterPro"/>
</dbReference>
<name>Q1YIU8_AURMS</name>
<dbReference type="Pfam" id="PF07221">
    <property type="entry name" value="GlcNAc_2-epim"/>
    <property type="match status" value="1"/>
</dbReference>
<keyword evidence="5" id="KW-1185">Reference proteome</keyword>
<proteinExistence type="inferred from homology"/>
<dbReference type="HOGENOM" id="CLU_046651_1_0_5"/>
<evidence type="ECO:0000313" key="5">
    <source>
        <dbReference type="Proteomes" id="UP000000321"/>
    </source>
</evidence>
<dbReference type="GO" id="GO:0016853">
    <property type="term" value="F:isomerase activity"/>
    <property type="evidence" value="ECO:0007669"/>
    <property type="project" value="UniProtKB-KW"/>
</dbReference>